<proteinExistence type="inferred from homology"/>
<dbReference type="PANTHER" id="PTHR43399">
    <property type="entry name" value="SUBTILISIN-RELATED"/>
    <property type="match status" value="1"/>
</dbReference>
<dbReference type="InterPro" id="IPR023828">
    <property type="entry name" value="Peptidase_S8_Ser-AS"/>
</dbReference>
<dbReference type="EC" id="3.4.21.62" evidence="7"/>
<feature type="domain" description="Peptidase S8/S53" evidence="6">
    <location>
        <begin position="152"/>
        <end position="481"/>
    </location>
</feature>
<comment type="similarity">
    <text evidence="1 5">Belongs to the peptidase S8 family.</text>
</comment>
<dbReference type="Gene3D" id="3.40.50.200">
    <property type="entry name" value="Peptidase S8/S53 domain"/>
    <property type="match status" value="1"/>
</dbReference>
<feature type="active site" description="Charge relay system" evidence="5">
    <location>
        <position position="446"/>
    </location>
</feature>
<dbReference type="SUPFAM" id="SSF52743">
    <property type="entry name" value="Subtilisin-like"/>
    <property type="match status" value="1"/>
</dbReference>
<dbReference type="InterPro" id="IPR015500">
    <property type="entry name" value="Peptidase_S8_subtilisin-rel"/>
</dbReference>
<dbReference type="KEGG" id="agv:OJF2_60530"/>
<sequence>MRLPRWLASDCRRTSLRRAASARRGRRRDGLGVEGLERRALLAAAAPGLPLLVKLDTLSPASLTAWLADKGVSVSATDLPQVMAVSGPDASLTGMAPWLRGAPGLGYVERSSAMSVDQVPNDPSYASNSLWGLNGAYGIGAPAAWNVTTGSTAVVVADIDTGADYNHPDLYQNIWINNAEIPASRLKNLKDEDGDGRITFYDLNYATPDGSHPNQGAGKITDINGDGRIDGADLLAPMKKNADGTDAGSGGWADGISQDGDTSHVDDLIGWNFVTDTNDPFDDNGHGTHTAGTIGAIGNNGTGVTGVNWNVQVMPLKFLDSSGNGSDLAAAEALRYAADHGARVSNNSYGGGDGGSTLGDTITYAAGKGDVFVAAAGNSGANTDSTANYPSGYANDNIIAVAAIDSSGARAGFSNYGATTVDLGAPGVNILSTYPKSRYATMSGTSMATPHVTGTVALLLAVHPGWTYSQLIHQVLSTATPDASLAGKTVTGGILNASAALGAPTTTSPFVGANTTARGNWQGAFGADGYSIPRGASALPSYAAVSTSGASLYTWSTTTTDARALSVPGSTSARLATCWYSPTSFTIDVNLTDGQAHKVSLYLLDWDSTSRSEQVQVVDASTGVALDARSASSFNGGTYLTWNLSGHVKFVVSRSAGANAVVSGLFFGGAPATSSPFVGANTTAKGNWQGAFGADGYSIPRGASALPSYAAVSPSGASLYTWSTTTTDARALSVPGSTSARLATCWYSPTSFTIDVNLTDGQAHKVSLYLLDWDSTSRSEQVQVVDASTGAVLDTRSASSFNGGTYLTWSLSGHVKFVVSRTGGDNAVVSGLFFG</sequence>
<evidence type="ECO:0000256" key="3">
    <source>
        <dbReference type="ARBA" id="ARBA00022801"/>
    </source>
</evidence>
<keyword evidence="4 5" id="KW-0720">Serine protease</keyword>
<dbReference type="Proteomes" id="UP000324233">
    <property type="component" value="Chromosome"/>
</dbReference>
<protein>
    <submittedName>
        <fullName evidence="7">Subtilisin DY</fullName>
        <ecNumber evidence="7">3.4.21.62</ecNumber>
    </submittedName>
</protein>
<feature type="active site" description="Charge relay system" evidence="5">
    <location>
        <position position="160"/>
    </location>
</feature>
<dbReference type="GO" id="GO:0006508">
    <property type="term" value="P:proteolysis"/>
    <property type="evidence" value="ECO:0007669"/>
    <property type="project" value="UniProtKB-KW"/>
</dbReference>
<evidence type="ECO:0000256" key="2">
    <source>
        <dbReference type="ARBA" id="ARBA00022670"/>
    </source>
</evidence>
<dbReference type="InterPro" id="IPR051048">
    <property type="entry name" value="Peptidase_S8/S53_subtilisin"/>
</dbReference>
<dbReference type="AlphaFoldDB" id="A0A5B9WA68"/>
<dbReference type="CDD" id="cd07473">
    <property type="entry name" value="Peptidases_S8_Subtilisin_like"/>
    <property type="match status" value="1"/>
</dbReference>
<dbReference type="EMBL" id="CP042997">
    <property type="protein sequence ID" value="QEH37462.1"/>
    <property type="molecule type" value="Genomic_DNA"/>
</dbReference>
<dbReference type="InterPro" id="IPR000209">
    <property type="entry name" value="Peptidase_S8/S53_dom"/>
</dbReference>
<gene>
    <name evidence="7" type="primary">apr_2</name>
    <name evidence="7" type="ORF">OJF2_60530</name>
</gene>
<organism evidence="7 8">
    <name type="scientific">Aquisphaera giovannonii</name>
    <dbReference type="NCBI Taxonomy" id="406548"/>
    <lineage>
        <taxon>Bacteria</taxon>
        <taxon>Pseudomonadati</taxon>
        <taxon>Planctomycetota</taxon>
        <taxon>Planctomycetia</taxon>
        <taxon>Isosphaerales</taxon>
        <taxon>Isosphaeraceae</taxon>
        <taxon>Aquisphaera</taxon>
    </lineage>
</organism>
<evidence type="ECO:0000256" key="4">
    <source>
        <dbReference type="ARBA" id="ARBA00022825"/>
    </source>
</evidence>
<dbReference type="PANTHER" id="PTHR43399:SF4">
    <property type="entry name" value="CELL WALL-ASSOCIATED PROTEASE"/>
    <property type="match status" value="1"/>
</dbReference>
<keyword evidence="3 5" id="KW-0378">Hydrolase</keyword>
<dbReference type="PROSITE" id="PS00138">
    <property type="entry name" value="SUBTILASE_SER"/>
    <property type="match status" value="1"/>
</dbReference>
<dbReference type="GO" id="GO:0004252">
    <property type="term" value="F:serine-type endopeptidase activity"/>
    <property type="evidence" value="ECO:0007669"/>
    <property type="project" value="UniProtKB-UniRule"/>
</dbReference>
<dbReference type="InterPro" id="IPR018247">
    <property type="entry name" value="EF_Hand_1_Ca_BS"/>
</dbReference>
<dbReference type="PROSITE" id="PS51892">
    <property type="entry name" value="SUBTILASE"/>
    <property type="match status" value="1"/>
</dbReference>
<name>A0A5B9WA68_9BACT</name>
<evidence type="ECO:0000256" key="1">
    <source>
        <dbReference type="ARBA" id="ARBA00011073"/>
    </source>
</evidence>
<dbReference type="InterPro" id="IPR036852">
    <property type="entry name" value="Peptidase_S8/S53_dom_sf"/>
</dbReference>
<keyword evidence="2 5" id="KW-0645">Protease</keyword>
<reference evidence="7 8" key="1">
    <citation type="submission" date="2019-08" db="EMBL/GenBank/DDBJ databases">
        <title>Deep-cultivation of Planctomycetes and their phenomic and genomic characterization uncovers novel biology.</title>
        <authorList>
            <person name="Wiegand S."/>
            <person name="Jogler M."/>
            <person name="Boedeker C."/>
            <person name="Pinto D."/>
            <person name="Vollmers J."/>
            <person name="Rivas-Marin E."/>
            <person name="Kohn T."/>
            <person name="Peeters S.H."/>
            <person name="Heuer A."/>
            <person name="Rast P."/>
            <person name="Oberbeckmann S."/>
            <person name="Bunk B."/>
            <person name="Jeske O."/>
            <person name="Meyerdierks A."/>
            <person name="Storesund J.E."/>
            <person name="Kallscheuer N."/>
            <person name="Luecker S."/>
            <person name="Lage O.M."/>
            <person name="Pohl T."/>
            <person name="Merkel B.J."/>
            <person name="Hornburger P."/>
            <person name="Mueller R.-W."/>
            <person name="Bruemmer F."/>
            <person name="Labrenz M."/>
            <person name="Spormann A.M."/>
            <person name="Op den Camp H."/>
            <person name="Overmann J."/>
            <person name="Amann R."/>
            <person name="Jetten M.S.M."/>
            <person name="Mascher T."/>
            <person name="Medema M.H."/>
            <person name="Devos D.P."/>
            <person name="Kaster A.-K."/>
            <person name="Ovreas L."/>
            <person name="Rohde M."/>
            <person name="Galperin M.Y."/>
            <person name="Jogler C."/>
        </authorList>
    </citation>
    <scope>NUCLEOTIDE SEQUENCE [LARGE SCALE GENOMIC DNA]</scope>
    <source>
        <strain evidence="7 8">OJF2</strain>
    </source>
</reference>
<evidence type="ECO:0000313" key="8">
    <source>
        <dbReference type="Proteomes" id="UP000324233"/>
    </source>
</evidence>
<keyword evidence="8" id="KW-1185">Reference proteome</keyword>
<evidence type="ECO:0000313" key="7">
    <source>
        <dbReference type="EMBL" id="QEH37462.1"/>
    </source>
</evidence>
<feature type="active site" description="Charge relay system" evidence="5">
    <location>
        <position position="286"/>
    </location>
</feature>
<evidence type="ECO:0000259" key="6">
    <source>
        <dbReference type="Pfam" id="PF00082"/>
    </source>
</evidence>
<accession>A0A5B9WA68</accession>
<dbReference type="PRINTS" id="PR00723">
    <property type="entry name" value="SUBTILISIN"/>
</dbReference>
<evidence type="ECO:0000256" key="5">
    <source>
        <dbReference type="PROSITE-ProRule" id="PRU01240"/>
    </source>
</evidence>
<dbReference type="Pfam" id="PF00082">
    <property type="entry name" value="Peptidase_S8"/>
    <property type="match status" value="1"/>
</dbReference>
<dbReference type="PROSITE" id="PS00018">
    <property type="entry name" value="EF_HAND_1"/>
    <property type="match status" value="2"/>
</dbReference>
<dbReference type="InterPro" id="IPR034204">
    <property type="entry name" value="PfSUB1-like_cat_dom"/>
</dbReference>